<accession>A0A9Y1FP06</accession>
<dbReference type="AlphaFoldDB" id="A0A9Y1FP06"/>
<proteinExistence type="predicted"/>
<sequence length="145" mass="17175">MTKEKIEPAEHINKFEKTTEIVLDLSEDFSLSNGWGKKELIAHLLVWDIEILRIVKDVFEGKEVVWSEEYSGSKLDEWNDKQLEQYKEKSLNEVVDMFKEKREELIKNYKLLIEKNLEGKAADLFGLWKHDLHHIKKVKGESFNI</sequence>
<dbReference type="Pfam" id="PF08020">
    <property type="entry name" value="DUF1706"/>
    <property type="match status" value="1"/>
</dbReference>
<organism evidence="1">
    <name type="scientific">Candidatus Heimdallarchaeum endolithica</name>
    <dbReference type="NCBI Taxonomy" id="2876572"/>
    <lineage>
        <taxon>Archaea</taxon>
        <taxon>Promethearchaeati</taxon>
        <taxon>Candidatus Heimdallarchaeota</taxon>
        <taxon>Candidatus Heimdallarchaeia (ex Rinke et al. 2021) (nom. nud.)</taxon>
        <taxon>Candidatus Heimdallarchaeales</taxon>
        <taxon>Candidatus Heimdallarchaeaceae</taxon>
        <taxon>Candidatus Heimdallarchaeum</taxon>
    </lineage>
</organism>
<name>A0A9Y1FP06_9ARCH</name>
<reference evidence="1" key="1">
    <citation type="journal article" date="2022" name="Nat. Microbiol.">
        <title>Unique mobile elements and scalable gene flow at the prokaryote-eukaryote boundary revealed by circularized Asgard archaea genomes.</title>
        <authorList>
            <person name="Wu F."/>
            <person name="Speth D.R."/>
            <person name="Philosof A."/>
            <person name="Cremiere A."/>
            <person name="Narayanan A."/>
            <person name="Barco R.A."/>
            <person name="Connon S.A."/>
            <person name="Amend J.P."/>
            <person name="Antoshechkin I.A."/>
            <person name="Orphan V.J."/>
        </authorList>
    </citation>
    <scope>NUCLEOTIDE SEQUENCE</scope>
    <source>
        <strain evidence="1">PR6</strain>
    </source>
</reference>
<dbReference type="SUPFAM" id="SSF109854">
    <property type="entry name" value="DinB/YfiT-like putative metalloenzymes"/>
    <property type="match status" value="1"/>
</dbReference>
<gene>
    <name evidence="1" type="ORF">K9W46_02125</name>
</gene>
<dbReference type="InterPro" id="IPR012550">
    <property type="entry name" value="DUF1706"/>
</dbReference>
<dbReference type="EMBL" id="CP084167">
    <property type="protein sequence ID" value="UJG43990.1"/>
    <property type="molecule type" value="Genomic_DNA"/>
</dbReference>
<dbReference type="Proteomes" id="UP001200513">
    <property type="component" value="Chromosome"/>
</dbReference>
<evidence type="ECO:0000313" key="1">
    <source>
        <dbReference type="EMBL" id="UJG43990.1"/>
    </source>
</evidence>
<dbReference type="InterPro" id="IPR034660">
    <property type="entry name" value="DinB/YfiT-like"/>
</dbReference>
<protein>
    <submittedName>
        <fullName evidence="1">ClbS/DfsB family four-helix bundle protein</fullName>
    </submittedName>
</protein>
<dbReference type="Gene3D" id="1.20.120.450">
    <property type="entry name" value="dinb family like domain"/>
    <property type="match status" value="1"/>
</dbReference>